<organism evidence="2 3">
    <name type="scientific">Actinocorallia aurantiaca</name>
    <dbReference type="NCBI Taxonomy" id="46204"/>
    <lineage>
        <taxon>Bacteria</taxon>
        <taxon>Bacillati</taxon>
        <taxon>Actinomycetota</taxon>
        <taxon>Actinomycetes</taxon>
        <taxon>Streptosporangiales</taxon>
        <taxon>Thermomonosporaceae</taxon>
        <taxon>Actinocorallia</taxon>
    </lineage>
</organism>
<accession>A0ABN3UHT5</accession>
<dbReference type="RefSeq" id="WP_344453808.1">
    <property type="nucleotide sequence ID" value="NZ_BAAATZ010000025.1"/>
</dbReference>
<feature type="chain" id="PRO_5047401096" evidence="1">
    <location>
        <begin position="28"/>
        <end position="74"/>
    </location>
</feature>
<proteinExistence type="predicted"/>
<keyword evidence="1" id="KW-0732">Signal</keyword>
<sequence length="74" mass="7614">MKLRTLTAAAALAAAFAVPALSAPAQAAPVQAPSRAAAGQSCVTMPWPPFIEIKTMGATSSVWWPALVTKTLCF</sequence>
<comment type="caution">
    <text evidence="2">The sequence shown here is derived from an EMBL/GenBank/DDBJ whole genome shotgun (WGS) entry which is preliminary data.</text>
</comment>
<reference evidence="2 3" key="1">
    <citation type="journal article" date="2019" name="Int. J. Syst. Evol. Microbiol.">
        <title>The Global Catalogue of Microorganisms (GCM) 10K type strain sequencing project: providing services to taxonomists for standard genome sequencing and annotation.</title>
        <authorList>
            <consortium name="The Broad Institute Genomics Platform"/>
            <consortium name="The Broad Institute Genome Sequencing Center for Infectious Disease"/>
            <person name="Wu L."/>
            <person name="Ma J."/>
        </authorList>
    </citation>
    <scope>NUCLEOTIDE SEQUENCE [LARGE SCALE GENOMIC DNA]</scope>
    <source>
        <strain evidence="2 3">JCM 8201</strain>
    </source>
</reference>
<feature type="signal peptide" evidence="1">
    <location>
        <begin position="1"/>
        <end position="27"/>
    </location>
</feature>
<name>A0ABN3UHT5_9ACTN</name>
<protein>
    <submittedName>
        <fullName evidence="2">Uncharacterized protein</fullName>
    </submittedName>
</protein>
<keyword evidence="3" id="KW-1185">Reference proteome</keyword>
<dbReference type="Proteomes" id="UP001501842">
    <property type="component" value="Unassembled WGS sequence"/>
</dbReference>
<evidence type="ECO:0000313" key="2">
    <source>
        <dbReference type="EMBL" id="GAA2733148.1"/>
    </source>
</evidence>
<evidence type="ECO:0000256" key="1">
    <source>
        <dbReference type="SAM" id="SignalP"/>
    </source>
</evidence>
<dbReference type="EMBL" id="BAAATZ010000025">
    <property type="protein sequence ID" value="GAA2733148.1"/>
    <property type="molecule type" value="Genomic_DNA"/>
</dbReference>
<evidence type="ECO:0000313" key="3">
    <source>
        <dbReference type="Proteomes" id="UP001501842"/>
    </source>
</evidence>
<gene>
    <name evidence="2" type="ORF">GCM10010439_52410</name>
</gene>